<proteinExistence type="predicted"/>
<protein>
    <submittedName>
        <fullName evidence="2">Uncharacterized protein</fullName>
    </submittedName>
</protein>
<dbReference type="AlphaFoldDB" id="A0A319EDI2"/>
<evidence type="ECO:0000313" key="3">
    <source>
        <dbReference type="Proteomes" id="UP000247810"/>
    </source>
</evidence>
<gene>
    <name evidence="2" type="ORF">BO71DRAFT_13476</name>
</gene>
<accession>A0A319EDI2</accession>
<organism evidence="2 3">
    <name type="scientific">Aspergillus ellipticus CBS 707.79</name>
    <dbReference type="NCBI Taxonomy" id="1448320"/>
    <lineage>
        <taxon>Eukaryota</taxon>
        <taxon>Fungi</taxon>
        <taxon>Dikarya</taxon>
        <taxon>Ascomycota</taxon>
        <taxon>Pezizomycotina</taxon>
        <taxon>Eurotiomycetes</taxon>
        <taxon>Eurotiomycetidae</taxon>
        <taxon>Eurotiales</taxon>
        <taxon>Aspergillaceae</taxon>
        <taxon>Aspergillus</taxon>
        <taxon>Aspergillus subgen. Circumdati</taxon>
    </lineage>
</organism>
<dbReference type="VEuPathDB" id="FungiDB:BO71DRAFT_13476"/>
<reference evidence="2 3" key="1">
    <citation type="submission" date="2018-02" db="EMBL/GenBank/DDBJ databases">
        <title>The genomes of Aspergillus section Nigri reveals drivers in fungal speciation.</title>
        <authorList>
            <consortium name="DOE Joint Genome Institute"/>
            <person name="Vesth T.C."/>
            <person name="Nybo J."/>
            <person name="Theobald S."/>
            <person name="Brandl J."/>
            <person name="Frisvad J.C."/>
            <person name="Nielsen K.F."/>
            <person name="Lyhne E.K."/>
            <person name="Kogle M.E."/>
            <person name="Kuo A."/>
            <person name="Riley R."/>
            <person name="Clum A."/>
            <person name="Nolan M."/>
            <person name="Lipzen A."/>
            <person name="Salamov A."/>
            <person name="Henrissat B."/>
            <person name="Wiebenga A."/>
            <person name="De vries R.P."/>
            <person name="Grigoriev I.V."/>
            <person name="Mortensen U.H."/>
            <person name="Andersen M.R."/>
            <person name="Baker S.E."/>
        </authorList>
    </citation>
    <scope>NUCLEOTIDE SEQUENCE [LARGE SCALE GENOMIC DNA]</scope>
    <source>
        <strain evidence="2 3">CBS 707.79</strain>
    </source>
</reference>
<dbReference type="Proteomes" id="UP000247810">
    <property type="component" value="Unassembled WGS sequence"/>
</dbReference>
<evidence type="ECO:0000313" key="2">
    <source>
        <dbReference type="EMBL" id="PYH98878.1"/>
    </source>
</evidence>
<dbReference type="EMBL" id="KZ825807">
    <property type="protein sequence ID" value="PYH98878.1"/>
    <property type="molecule type" value="Genomic_DNA"/>
</dbReference>
<sequence>MSFSRAALRAHPRTDQSTVQEEECMVICGLLVPLAAMIRSAKSRQSDPAYRAWTGMTASRGYPTWRGTMGAGLDTGQTRRTRQAERERQIVRLQAAESRDLGRGSGQQLPSSRA</sequence>
<evidence type="ECO:0000256" key="1">
    <source>
        <dbReference type="SAM" id="MobiDB-lite"/>
    </source>
</evidence>
<feature type="region of interest" description="Disordered" evidence="1">
    <location>
        <begin position="64"/>
        <end position="114"/>
    </location>
</feature>
<name>A0A319EDI2_9EURO</name>
<keyword evidence="3" id="KW-1185">Reference proteome</keyword>